<feature type="region of interest" description="Disordered" evidence="3">
    <location>
        <begin position="1"/>
        <end position="34"/>
    </location>
</feature>
<dbReference type="InterPro" id="IPR003801">
    <property type="entry name" value="GTP_cyclohydrolase_FolE2/MptA"/>
</dbReference>
<dbReference type="Pfam" id="PF02649">
    <property type="entry name" value="GCHY-1"/>
    <property type="match status" value="1"/>
</dbReference>
<evidence type="ECO:0000256" key="2">
    <source>
        <dbReference type="HAMAP-Rule" id="MF_01527"/>
    </source>
</evidence>
<dbReference type="GO" id="GO:0003934">
    <property type="term" value="F:GTP cyclohydrolase I activity"/>
    <property type="evidence" value="ECO:0007669"/>
    <property type="project" value="UniProtKB-UniRule"/>
</dbReference>
<dbReference type="Gene3D" id="3.10.270.10">
    <property type="entry name" value="Urate Oxidase"/>
    <property type="match status" value="1"/>
</dbReference>
<comment type="pathway">
    <text evidence="2">Cofactor biosynthesis; 7,8-dihydroneopterin triphosphate biosynthesis; 7,8-dihydroneopterin triphosphate from GTP: step 1/1.</text>
</comment>
<dbReference type="AlphaFoldDB" id="A0AB39HVM1"/>
<comment type="similarity">
    <text evidence="2">Belongs to the GTP cyclohydrolase IV family.</text>
</comment>
<evidence type="ECO:0000313" key="4">
    <source>
        <dbReference type="EMBL" id="XDK34241.1"/>
    </source>
</evidence>
<name>A0AB39HVM1_9BACI</name>
<dbReference type="RefSeq" id="WP_368654918.1">
    <property type="nucleotide sequence ID" value="NZ_CP162599.1"/>
</dbReference>
<sequence length="306" mass="35031">MDKPMPTRHLPNKTERHHLFGSVSPGPKSKPTEKNKMKDLQNVKKDFLFHIDVVGISNVKHPITVKSSLQPMTQTTIGTFFFSSSIAQSAKGTNMSRFTEQLQLYYEDGCVTDIKTLKKFTKELADRLEQNDAEIKVSFPWFYERKGPQSNLKGMNHADVSIHVQYHKETGYTVKVSLSVLITTLCPCSKEISEYSAHNQRGEVLMEVSLSDTYDEDQYDWKQLLLEAAESNASARIHPVLKRPDEKIVTELAYENPRFVEDMVRLVAADLYETSFITQFEVTCRNEESIHMHDAIASISYNKLEE</sequence>
<feature type="site" description="May be catalytically important" evidence="2">
    <location>
        <position position="186"/>
    </location>
</feature>
<dbReference type="PANTHER" id="PTHR36445:SF1">
    <property type="entry name" value="GTP CYCLOHYDROLASE MPTA"/>
    <property type="match status" value="1"/>
</dbReference>
<dbReference type="PANTHER" id="PTHR36445">
    <property type="entry name" value="GTP CYCLOHYDROLASE MPTA"/>
    <property type="match status" value="1"/>
</dbReference>
<dbReference type="EMBL" id="CP162599">
    <property type="protein sequence ID" value="XDK34241.1"/>
    <property type="molecule type" value="Genomic_DNA"/>
</dbReference>
<dbReference type="EC" id="3.5.4.16" evidence="2"/>
<dbReference type="GO" id="GO:0046654">
    <property type="term" value="P:tetrahydrofolate biosynthetic process"/>
    <property type="evidence" value="ECO:0007669"/>
    <property type="project" value="UniProtKB-UniRule"/>
</dbReference>
<reference evidence="4" key="1">
    <citation type="submission" date="2024-07" db="EMBL/GenBank/DDBJ databases">
        <title>Halotolerant mesophilic bacterium Ornithinibacillus sp. 4-3, sp. nov., isolated from soil.</title>
        <authorList>
            <person name="Sidarenka A.V."/>
            <person name="Guliayeva D.E."/>
            <person name="Leanovich S.I."/>
            <person name="Hileuskaya K.S."/>
            <person name="Akhremchuk A.E."/>
            <person name="Sikolenko M.A."/>
            <person name="Valentovich L.N."/>
        </authorList>
    </citation>
    <scope>NUCLEOTIDE SEQUENCE</scope>
    <source>
        <strain evidence="4">4-3</strain>
    </source>
</reference>
<evidence type="ECO:0000256" key="3">
    <source>
        <dbReference type="SAM" id="MobiDB-lite"/>
    </source>
</evidence>
<keyword evidence="1 2" id="KW-0378">Hydrolase</keyword>
<accession>A0AB39HVM1</accession>
<dbReference type="HAMAP" id="MF_01527_B">
    <property type="entry name" value="GTP_cyclohydrol_B"/>
    <property type="match status" value="1"/>
</dbReference>
<dbReference type="NCBIfam" id="NF010200">
    <property type="entry name" value="PRK13674.1-1"/>
    <property type="match status" value="1"/>
</dbReference>
<protein>
    <recommendedName>
        <fullName evidence="2">GTP cyclohydrolase FolE2</fullName>
        <ecNumber evidence="2">3.5.4.16</ecNumber>
    </recommendedName>
</protein>
<gene>
    <name evidence="2 4" type="primary">folE2</name>
    <name evidence="4" type="ORF">AB4Y30_07795</name>
</gene>
<dbReference type="InterPro" id="IPR022838">
    <property type="entry name" value="GTP_cyclohydrolase_FolE2"/>
</dbReference>
<comment type="catalytic activity">
    <reaction evidence="2">
        <text>GTP + H2O = 7,8-dihydroneopterin 3'-triphosphate + formate + H(+)</text>
        <dbReference type="Rhea" id="RHEA:17473"/>
        <dbReference type="ChEBI" id="CHEBI:15377"/>
        <dbReference type="ChEBI" id="CHEBI:15378"/>
        <dbReference type="ChEBI" id="CHEBI:15740"/>
        <dbReference type="ChEBI" id="CHEBI:37565"/>
        <dbReference type="ChEBI" id="CHEBI:58462"/>
        <dbReference type="EC" id="3.5.4.16"/>
    </reaction>
</comment>
<comment type="function">
    <text evidence="2">Converts GTP to 7,8-dihydroneopterin triphosphate.</text>
</comment>
<evidence type="ECO:0000256" key="1">
    <source>
        <dbReference type="ARBA" id="ARBA00022801"/>
    </source>
</evidence>
<organism evidence="4">
    <name type="scientific">Ornithinibacillus sp. 4-3</name>
    <dbReference type="NCBI Taxonomy" id="3231488"/>
    <lineage>
        <taxon>Bacteria</taxon>
        <taxon>Bacillati</taxon>
        <taxon>Bacillota</taxon>
        <taxon>Bacilli</taxon>
        <taxon>Bacillales</taxon>
        <taxon>Bacillaceae</taxon>
        <taxon>Ornithinibacillus</taxon>
    </lineage>
</organism>
<proteinExistence type="inferred from homology"/>